<reference evidence="1 2" key="1">
    <citation type="submission" date="2019-09" db="EMBL/GenBank/DDBJ databases">
        <authorList>
            <person name="Ou C."/>
        </authorList>
    </citation>
    <scope>NUCLEOTIDE SEQUENCE [LARGE SCALE GENOMIC DNA]</scope>
    <source>
        <strain evidence="1">S2</strain>
        <tissue evidence="1">Leaf</tissue>
    </source>
</reference>
<gene>
    <name evidence="1" type="ORF">D8674_023688</name>
</gene>
<sequence length="65" mass="7423">MEGDAFMVVVSIQKDTSANFSHFYKREANKVAHHLARFSLTSVLDATWLEDPPDIILYVLVKDKI</sequence>
<name>A0A5N5H0X1_9ROSA</name>
<accession>A0A5N5H0X1</accession>
<dbReference type="OrthoDB" id="1906820at2759"/>
<evidence type="ECO:0008006" key="3">
    <source>
        <dbReference type="Google" id="ProtNLM"/>
    </source>
</evidence>
<keyword evidence="2" id="KW-1185">Reference proteome</keyword>
<organism evidence="1 2">
    <name type="scientific">Pyrus ussuriensis x Pyrus communis</name>
    <dbReference type="NCBI Taxonomy" id="2448454"/>
    <lineage>
        <taxon>Eukaryota</taxon>
        <taxon>Viridiplantae</taxon>
        <taxon>Streptophyta</taxon>
        <taxon>Embryophyta</taxon>
        <taxon>Tracheophyta</taxon>
        <taxon>Spermatophyta</taxon>
        <taxon>Magnoliopsida</taxon>
        <taxon>eudicotyledons</taxon>
        <taxon>Gunneridae</taxon>
        <taxon>Pentapetalae</taxon>
        <taxon>rosids</taxon>
        <taxon>fabids</taxon>
        <taxon>Rosales</taxon>
        <taxon>Rosaceae</taxon>
        <taxon>Amygdaloideae</taxon>
        <taxon>Maleae</taxon>
        <taxon>Pyrus</taxon>
    </lineage>
</organism>
<evidence type="ECO:0000313" key="2">
    <source>
        <dbReference type="Proteomes" id="UP000327157"/>
    </source>
</evidence>
<protein>
    <recommendedName>
        <fullName evidence="3">RNase H type-1 domain-containing protein</fullName>
    </recommendedName>
</protein>
<dbReference type="EMBL" id="SMOL01000231">
    <property type="protein sequence ID" value="KAB2621506.1"/>
    <property type="molecule type" value="Genomic_DNA"/>
</dbReference>
<reference evidence="2" key="2">
    <citation type="submission" date="2019-10" db="EMBL/GenBank/DDBJ databases">
        <title>A de novo genome assembly of a pear dwarfing rootstock.</title>
        <authorList>
            <person name="Wang F."/>
            <person name="Wang J."/>
            <person name="Li S."/>
            <person name="Zhang Y."/>
            <person name="Fang M."/>
            <person name="Ma L."/>
            <person name="Zhao Y."/>
            <person name="Jiang S."/>
        </authorList>
    </citation>
    <scope>NUCLEOTIDE SEQUENCE [LARGE SCALE GENOMIC DNA]</scope>
</reference>
<comment type="caution">
    <text evidence="1">The sequence shown here is derived from an EMBL/GenBank/DDBJ whole genome shotgun (WGS) entry which is preliminary data.</text>
</comment>
<evidence type="ECO:0000313" key="1">
    <source>
        <dbReference type="EMBL" id="KAB2621506.1"/>
    </source>
</evidence>
<dbReference type="AlphaFoldDB" id="A0A5N5H0X1"/>
<proteinExistence type="predicted"/>
<dbReference type="Proteomes" id="UP000327157">
    <property type="component" value="Chromosome 4"/>
</dbReference>
<reference evidence="1 2" key="3">
    <citation type="submission" date="2019-11" db="EMBL/GenBank/DDBJ databases">
        <title>A de novo genome assembly of a pear dwarfing rootstock.</title>
        <authorList>
            <person name="Wang F."/>
            <person name="Wang J."/>
            <person name="Li S."/>
            <person name="Zhang Y."/>
            <person name="Fang M."/>
            <person name="Ma L."/>
            <person name="Zhao Y."/>
            <person name="Jiang S."/>
        </authorList>
    </citation>
    <scope>NUCLEOTIDE SEQUENCE [LARGE SCALE GENOMIC DNA]</scope>
    <source>
        <strain evidence="1">S2</strain>
        <tissue evidence="1">Leaf</tissue>
    </source>
</reference>